<keyword evidence="3 7" id="KW-0479">Metal-binding</keyword>
<dbReference type="InterPro" id="IPR002397">
    <property type="entry name" value="Cyt_P450_B"/>
</dbReference>
<dbReference type="Gene3D" id="1.10.630.10">
    <property type="entry name" value="Cytochrome P450"/>
    <property type="match status" value="1"/>
</dbReference>
<evidence type="ECO:0000313" key="9">
    <source>
        <dbReference type="Proteomes" id="UP000630887"/>
    </source>
</evidence>
<dbReference type="PRINTS" id="PR00385">
    <property type="entry name" value="P450"/>
</dbReference>
<organism evidence="8 9">
    <name type="scientific">Catellatospora coxensis</name>
    <dbReference type="NCBI Taxonomy" id="310354"/>
    <lineage>
        <taxon>Bacteria</taxon>
        <taxon>Bacillati</taxon>
        <taxon>Actinomycetota</taxon>
        <taxon>Actinomycetes</taxon>
        <taxon>Micromonosporales</taxon>
        <taxon>Micromonosporaceae</taxon>
        <taxon>Catellatospora</taxon>
    </lineage>
</organism>
<dbReference type="PRINTS" id="PR00359">
    <property type="entry name" value="BP450"/>
</dbReference>
<dbReference type="PROSITE" id="PS00086">
    <property type="entry name" value="CYTOCHROME_P450"/>
    <property type="match status" value="1"/>
</dbReference>
<dbReference type="GO" id="GO:0020037">
    <property type="term" value="F:heme binding"/>
    <property type="evidence" value="ECO:0007669"/>
    <property type="project" value="InterPro"/>
</dbReference>
<gene>
    <name evidence="8" type="ORF">Cco03nite_30850</name>
</gene>
<reference evidence="8 9" key="1">
    <citation type="submission" date="2021-01" db="EMBL/GenBank/DDBJ databases">
        <title>Whole genome shotgun sequence of Catellatospora coxensis NBRC 107359.</title>
        <authorList>
            <person name="Komaki H."/>
            <person name="Tamura T."/>
        </authorList>
    </citation>
    <scope>NUCLEOTIDE SEQUENCE [LARGE SCALE GENOMIC DNA]</scope>
    <source>
        <strain evidence="8 9">NBRC 107359</strain>
    </source>
</reference>
<sequence length="400" mass="44383">MNDENGAGDLPELPMTRECPYHPPAAYEDLRAIGPVTRVRQFDGRPVWAVTGHLETRELLSSPHMSVDRFHPNFPMPIPALTQLQSSRTPAIGALIRTDPPEHTRQRRDILPSFTLKKIGVLRPRIEQICADRLDAITAKGPVVDLVEEYTKPAVAMVLSQLLGVPFADREYFEDLTYRRFDPAQVVDALADLTDYLSRLLRAKETDPGDGLLDDLVGKVLAGELERDELVKYALVLVIAGQETTANTIALSVLTLLEHPDQLALLLDDPSLWPNAVEELLRFLAITGGLSRVATADIQLGDLTIADGDGLIFLNPGANRDEAQFERPNELDVRRTVRNHLTFGFGIHQCIGQNLARVEVEIALRALFTRIPTLRLAVPMEQIAVRQGLVFGLAELPVTW</sequence>
<name>A0A8J3L287_9ACTN</name>
<dbReference type="FunFam" id="1.10.630.10:FF:000018">
    <property type="entry name" value="Cytochrome P450 monooxygenase"/>
    <property type="match status" value="1"/>
</dbReference>
<keyword evidence="4 7" id="KW-0560">Oxidoreductase</keyword>
<comment type="caution">
    <text evidence="8">The sequence shown here is derived from an EMBL/GenBank/DDBJ whole genome shotgun (WGS) entry which is preliminary data.</text>
</comment>
<dbReference type="SUPFAM" id="SSF48264">
    <property type="entry name" value="Cytochrome P450"/>
    <property type="match status" value="1"/>
</dbReference>
<dbReference type="InterPro" id="IPR001128">
    <property type="entry name" value="Cyt_P450"/>
</dbReference>
<keyword evidence="2 7" id="KW-0349">Heme</keyword>
<protein>
    <submittedName>
        <fullName evidence="8">Cytochrome P450</fullName>
    </submittedName>
</protein>
<dbReference type="GO" id="GO:0016705">
    <property type="term" value="F:oxidoreductase activity, acting on paired donors, with incorporation or reduction of molecular oxygen"/>
    <property type="evidence" value="ECO:0007669"/>
    <property type="project" value="InterPro"/>
</dbReference>
<evidence type="ECO:0000256" key="4">
    <source>
        <dbReference type="ARBA" id="ARBA00023002"/>
    </source>
</evidence>
<evidence type="ECO:0000256" key="3">
    <source>
        <dbReference type="ARBA" id="ARBA00022723"/>
    </source>
</evidence>
<dbReference type="GO" id="GO:0005506">
    <property type="term" value="F:iron ion binding"/>
    <property type="evidence" value="ECO:0007669"/>
    <property type="project" value="InterPro"/>
</dbReference>
<dbReference type="GO" id="GO:0017000">
    <property type="term" value="P:antibiotic biosynthetic process"/>
    <property type="evidence" value="ECO:0007669"/>
    <property type="project" value="UniProtKB-ARBA"/>
</dbReference>
<evidence type="ECO:0000256" key="6">
    <source>
        <dbReference type="ARBA" id="ARBA00023033"/>
    </source>
</evidence>
<dbReference type="InterPro" id="IPR036396">
    <property type="entry name" value="Cyt_P450_sf"/>
</dbReference>
<evidence type="ECO:0000313" key="8">
    <source>
        <dbReference type="EMBL" id="GIG06385.1"/>
    </source>
</evidence>
<keyword evidence="6 7" id="KW-0503">Monooxygenase</keyword>
<dbReference type="GO" id="GO:0004497">
    <property type="term" value="F:monooxygenase activity"/>
    <property type="evidence" value="ECO:0007669"/>
    <property type="project" value="UniProtKB-KW"/>
</dbReference>
<dbReference type="AlphaFoldDB" id="A0A8J3L287"/>
<evidence type="ECO:0000256" key="5">
    <source>
        <dbReference type="ARBA" id="ARBA00023004"/>
    </source>
</evidence>
<dbReference type="PANTHER" id="PTHR46696">
    <property type="entry name" value="P450, PUTATIVE (EUROFUNG)-RELATED"/>
    <property type="match status" value="1"/>
</dbReference>
<dbReference type="Pfam" id="PF00067">
    <property type="entry name" value="p450"/>
    <property type="match status" value="1"/>
</dbReference>
<evidence type="ECO:0000256" key="7">
    <source>
        <dbReference type="RuleBase" id="RU000461"/>
    </source>
</evidence>
<evidence type="ECO:0000256" key="2">
    <source>
        <dbReference type="ARBA" id="ARBA00022617"/>
    </source>
</evidence>
<comment type="similarity">
    <text evidence="1 7">Belongs to the cytochrome P450 family.</text>
</comment>
<evidence type="ECO:0000256" key="1">
    <source>
        <dbReference type="ARBA" id="ARBA00010617"/>
    </source>
</evidence>
<dbReference type="PANTHER" id="PTHR46696:SF1">
    <property type="entry name" value="CYTOCHROME P450 YJIB-RELATED"/>
    <property type="match status" value="1"/>
</dbReference>
<dbReference type="CDD" id="cd11030">
    <property type="entry name" value="CYP105-like"/>
    <property type="match status" value="1"/>
</dbReference>
<dbReference type="RefSeq" id="WP_203692768.1">
    <property type="nucleotide sequence ID" value="NZ_BAAALC010000028.1"/>
</dbReference>
<dbReference type="Proteomes" id="UP000630887">
    <property type="component" value="Unassembled WGS sequence"/>
</dbReference>
<dbReference type="InterPro" id="IPR017972">
    <property type="entry name" value="Cyt_P450_CS"/>
</dbReference>
<dbReference type="EMBL" id="BONI01000023">
    <property type="protein sequence ID" value="GIG06385.1"/>
    <property type="molecule type" value="Genomic_DNA"/>
</dbReference>
<keyword evidence="9" id="KW-1185">Reference proteome</keyword>
<keyword evidence="5 7" id="KW-0408">Iron</keyword>
<accession>A0A8J3L287</accession>
<proteinExistence type="inferred from homology"/>